<name>A0AAD9FZ73_9STRA</name>
<proteinExistence type="predicted"/>
<comment type="caution">
    <text evidence="1">The sequence shown here is derived from an EMBL/GenBank/DDBJ whole genome shotgun (WGS) entry which is preliminary data.</text>
</comment>
<keyword evidence="2" id="KW-1185">Reference proteome</keyword>
<protein>
    <submittedName>
        <fullName evidence="1">Uncharacterized protein</fullName>
    </submittedName>
</protein>
<evidence type="ECO:0000313" key="2">
    <source>
        <dbReference type="Proteomes" id="UP001259832"/>
    </source>
</evidence>
<dbReference type="EMBL" id="JASMQC010000055">
    <property type="protein sequence ID" value="KAK1928950.1"/>
    <property type="molecule type" value="Genomic_DNA"/>
</dbReference>
<gene>
    <name evidence="1" type="ORF">P3T76_015590</name>
</gene>
<sequence length="141" mass="16233">MQWLTSGRRSSLNGADPARPRDVLQQTLLTLISLVDNREPPTLQAVMRLVNVCLQALEQKSNQDLTFLRSGDVANRIMKVLAQRLNDTSSSVRKIVSWPSTSPRRRTTPSCPNTFQRNWMKHDGDWWKSSSTKPKWNDTRR</sequence>
<dbReference type="Proteomes" id="UP001259832">
    <property type="component" value="Unassembled WGS sequence"/>
</dbReference>
<evidence type="ECO:0000313" key="1">
    <source>
        <dbReference type="EMBL" id="KAK1928950.1"/>
    </source>
</evidence>
<reference evidence="1" key="1">
    <citation type="submission" date="2023-08" db="EMBL/GenBank/DDBJ databases">
        <title>Reference Genome Resource for the Citrus Pathogen Phytophthora citrophthora.</title>
        <authorList>
            <person name="Moller H."/>
            <person name="Coetzee B."/>
            <person name="Rose L.J."/>
            <person name="Van Niekerk J.M."/>
        </authorList>
    </citation>
    <scope>NUCLEOTIDE SEQUENCE</scope>
    <source>
        <strain evidence="1">STE-U-9442</strain>
    </source>
</reference>
<dbReference type="AlphaFoldDB" id="A0AAD9FZ73"/>
<organism evidence="1 2">
    <name type="scientific">Phytophthora citrophthora</name>
    <dbReference type="NCBI Taxonomy" id="4793"/>
    <lineage>
        <taxon>Eukaryota</taxon>
        <taxon>Sar</taxon>
        <taxon>Stramenopiles</taxon>
        <taxon>Oomycota</taxon>
        <taxon>Peronosporomycetes</taxon>
        <taxon>Peronosporales</taxon>
        <taxon>Peronosporaceae</taxon>
        <taxon>Phytophthora</taxon>
    </lineage>
</organism>
<accession>A0AAD9FZ73</accession>